<dbReference type="Proteomes" id="UP000703269">
    <property type="component" value="Unassembled WGS sequence"/>
</dbReference>
<dbReference type="EMBL" id="BPQB01000107">
    <property type="protein sequence ID" value="GJE99340.1"/>
    <property type="molecule type" value="Genomic_DNA"/>
</dbReference>
<evidence type="ECO:0000313" key="2">
    <source>
        <dbReference type="Proteomes" id="UP000703269"/>
    </source>
</evidence>
<reference evidence="1 2" key="1">
    <citation type="submission" date="2021-08" db="EMBL/GenBank/DDBJ databases">
        <title>Draft Genome Sequence of Phanerochaete sordida strain YK-624.</title>
        <authorList>
            <person name="Mori T."/>
            <person name="Dohra H."/>
            <person name="Suzuki T."/>
            <person name="Kawagishi H."/>
            <person name="Hirai H."/>
        </authorList>
    </citation>
    <scope>NUCLEOTIDE SEQUENCE [LARGE SCALE GENOMIC DNA]</scope>
    <source>
        <strain evidence="1 2">YK-624</strain>
    </source>
</reference>
<dbReference type="OrthoDB" id="3181669at2759"/>
<sequence>MIFLYTASAHFFDCYGGWTSGKGASKPYQWMSIIFVCKHWHLVAFATRQLWGHVDLKKLERTRILLRLSGSTPLTVLHGSSRFSPEALMQCLTEIGRIRHFQLCMHYPIQYLKEDWLSIPLHAAPQDLRTLEIWLPLPEFTRLFLTPSLTHLRCHVMTPQLSIKEAIAILSSLPRLVELELVDCLNCYPSFQAYDQVYDGQKAALPVLEHLTLEDNDAAGVPCALLLQSLLIPATTNISITLGSRTGPSRDPNDLAEVFRRISNSLYHSGASPRSCRIHKKRRRPGRHTGLQINLWPVVFDVDELSARSEAAEPAGKLSFVLDYTPLWTDHAALDAFLASFPVSDIYVFEGHLSSFLPDVWQRFATLCNVTHVKASPHPLAHALVEALGIQPPSSTAHDVASSASLLFPKLQVLTLDEIRWDEERRSPCSDATISARCRSMLQTRLARGAPLHSVTVRDLEGFTEFDLLQLRDSWLDETIDWRS</sequence>
<proteinExistence type="predicted"/>
<protein>
    <recommendedName>
        <fullName evidence="3">F-box domain-containing protein</fullName>
    </recommendedName>
</protein>
<accession>A0A9P3LLF3</accession>
<dbReference type="AlphaFoldDB" id="A0A9P3LLF3"/>
<evidence type="ECO:0008006" key="3">
    <source>
        <dbReference type="Google" id="ProtNLM"/>
    </source>
</evidence>
<name>A0A9P3LLF3_9APHY</name>
<gene>
    <name evidence="1" type="ORF">PsYK624_155940</name>
</gene>
<keyword evidence="2" id="KW-1185">Reference proteome</keyword>
<evidence type="ECO:0000313" key="1">
    <source>
        <dbReference type="EMBL" id="GJE99340.1"/>
    </source>
</evidence>
<organism evidence="1 2">
    <name type="scientific">Phanerochaete sordida</name>
    <dbReference type="NCBI Taxonomy" id="48140"/>
    <lineage>
        <taxon>Eukaryota</taxon>
        <taxon>Fungi</taxon>
        <taxon>Dikarya</taxon>
        <taxon>Basidiomycota</taxon>
        <taxon>Agaricomycotina</taxon>
        <taxon>Agaricomycetes</taxon>
        <taxon>Polyporales</taxon>
        <taxon>Phanerochaetaceae</taxon>
        <taxon>Phanerochaete</taxon>
    </lineage>
</organism>
<comment type="caution">
    <text evidence="1">The sequence shown here is derived from an EMBL/GenBank/DDBJ whole genome shotgun (WGS) entry which is preliminary data.</text>
</comment>